<dbReference type="GO" id="GO:0044550">
    <property type="term" value="P:secondary metabolite biosynthetic process"/>
    <property type="evidence" value="ECO:0007669"/>
    <property type="project" value="TreeGrafter"/>
</dbReference>
<evidence type="ECO:0000313" key="2">
    <source>
        <dbReference type="EMBL" id="KAF2212929.1"/>
    </source>
</evidence>
<protein>
    <recommendedName>
        <fullName evidence="1">Polyketide synthase C-terminal extension domain-containing protein</fullName>
    </recommendedName>
</protein>
<feature type="domain" description="Polyketide synthase C-terminal extension" evidence="1">
    <location>
        <begin position="18"/>
        <end position="70"/>
    </location>
</feature>
<proteinExistence type="predicted"/>
<dbReference type="GO" id="GO:0004312">
    <property type="term" value="F:fatty acid synthase activity"/>
    <property type="evidence" value="ECO:0007669"/>
    <property type="project" value="TreeGrafter"/>
</dbReference>
<dbReference type="Pfam" id="PF16197">
    <property type="entry name" value="KAsynt_C_assoc"/>
    <property type="match status" value="1"/>
</dbReference>
<dbReference type="GO" id="GO:0006633">
    <property type="term" value="P:fatty acid biosynthetic process"/>
    <property type="evidence" value="ECO:0007669"/>
    <property type="project" value="TreeGrafter"/>
</dbReference>
<dbReference type="SUPFAM" id="SSF53901">
    <property type="entry name" value="Thiolase-like"/>
    <property type="match status" value="1"/>
</dbReference>
<dbReference type="InterPro" id="IPR016039">
    <property type="entry name" value="Thiolase-like"/>
</dbReference>
<dbReference type="EMBL" id="ML992672">
    <property type="protein sequence ID" value="KAF2212929.1"/>
    <property type="molecule type" value="Genomic_DNA"/>
</dbReference>
<dbReference type="PANTHER" id="PTHR43775:SF29">
    <property type="entry name" value="ASPERFURANONE POLYKETIDE SYNTHASE AFOG-RELATED"/>
    <property type="match status" value="1"/>
</dbReference>
<sequence>MTIEKKMILPTASFKTLNPAIEGSENIRVLQQPIAWPESTQRRVCVSNYGFGGANAAVLLENAPEPRPDTPISHINASGVANSINGIAKR</sequence>
<dbReference type="OrthoDB" id="329835at2759"/>
<accession>A0A6A6FHJ5</accession>
<dbReference type="InterPro" id="IPR032821">
    <property type="entry name" value="PKS_assoc"/>
</dbReference>
<name>A0A6A6FHJ5_9PEZI</name>
<dbReference type="PANTHER" id="PTHR43775">
    <property type="entry name" value="FATTY ACID SYNTHASE"/>
    <property type="match status" value="1"/>
</dbReference>
<dbReference type="InterPro" id="IPR050091">
    <property type="entry name" value="PKS_NRPS_Biosynth_Enz"/>
</dbReference>
<dbReference type="AlphaFoldDB" id="A0A6A6FHJ5"/>
<gene>
    <name evidence="2" type="ORF">CERZMDRAFT_97421</name>
</gene>
<evidence type="ECO:0000313" key="3">
    <source>
        <dbReference type="Proteomes" id="UP000799539"/>
    </source>
</evidence>
<evidence type="ECO:0000259" key="1">
    <source>
        <dbReference type="Pfam" id="PF16197"/>
    </source>
</evidence>
<reference evidence="2" key="1">
    <citation type="journal article" date="2020" name="Stud. Mycol.">
        <title>101 Dothideomycetes genomes: a test case for predicting lifestyles and emergence of pathogens.</title>
        <authorList>
            <person name="Haridas S."/>
            <person name="Albert R."/>
            <person name="Binder M."/>
            <person name="Bloem J."/>
            <person name="Labutti K."/>
            <person name="Salamov A."/>
            <person name="Andreopoulos B."/>
            <person name="Baker S."/>
            <person name="Barry K."/>
            <person name="Bills G."/>
            <person name="Bluhm B."/>
            <person name="Cannon C."/>
            <person name="Castanera R."/>
            <person name="Culley D."/>
            <person name="Daum C."/>
            <person name="Ezra D."/>
            <person name="Gonzalez J."/>
            <person name="Henrissat B."/>
            <person name="Kuo A."/>
            <person name="Liang C."/>
            <person name="Lipzen A."/>
            <person name="Lutzoni F."/>
            <person name="Magnuson J."/>
            <person name="Mondo S."/>
            <person name="Nolan M."/>
            <person name="Ohm R."/>
            <person name="Pangilinan J."/>
            <person name="Park H.-J."/>
            <person name="Ramirez L."/>
            <person name="Alfaro M."/>
            <person name="Sun H."/>
            <person name="Tritt A."/>
            <person name="Yoshinaga Y."/>
            <person name="Zwiers L.-H."/>
            <person name="Turgeon B."/>
            <person name="Goodwin S."/>
            <person name="Spatafora J."/>
            <person name="Crous P."/>
            <person name="Grigoriev I."/>
        </authorList>
    </citation>
    <scope>NUCLEOTIDE SEQUENCE</scope>
    <source>
        <strain evidence="2">SCOH1-5</strain>
    </source>
</reference>
<organism evidence="2 3">
    <name type="scientific">Cercospora zeae-maydis SCOH1-5</name>
    <dbReference type="NCBI Taxonomy" id="717836"/>
    <lineage>
        <taxon>Eukaryota</taxon>
        <taxon>Fungi</taxon>
        <taxon>Dikarya</taxon>
        <taxon>Ascomycota</taxon>
        <taxon>Pezizomycotina</taxon>
        <taxon>Dothideomycetes</taxon>
        <taxon>Dothideomycetidae</taxon>
        <taxon>Mycosphaerellales</taxon>
        <taxon>Mycosphaerellaceae</taxon>
        <taxon>Cercospora</taxon>
    </lineage>
</organism>
<keyword evidence="3" id="KW-1185">Reference proteome</keyword>
<dbReference type="Gene3D" id="3.40.47.10">
    <property type="match status" value="1"/>
</dbReference>
<dbReference type="Proteomes" id="UP000799539">
    <property type="component" value="Unassembled WGS sequence"/>
</dbReference>